<evidence type="ECO:0000313" key="11">
    <source>
        <dbReference type="EMBL" id="SCL17020.1"/>
    </source>
</evidence>
<dbReference type="STRING" id="47866.GA0074694_1860"/>
<dbReference type="SUPFAM" id="SSF47336">
    <property type="entry name" value="ACP-like"/>
    <property type="match status" value="1"/>
</dbReference>
<dbReference type="Pfam" id="PF00109">
    <property type="entry name" value="ketoacyl-synt"/>
    <property type="match status" value="1"/>
</dbReference>
<dbReference type="SMART" id="SM00823">
    <property type="entry name" value="PKS_PP"/>
    <property type="match status" value="1"/>
</dbReference>
<feature type="region of interest" description="C-terminal hotdog fold" evidence="7">
    <location>
        <begin position="1034"/>
        <end position="1181"/>
    </location>
</feature>
<dbReference type="SMART" id="SM00822">
    <property type="entry name" value="PKS_KR"/>
    <property type="match status" value="1"/>
</dbReference>
<evidence type="ECO:0000313" key="12">
    <source>
        <dbReference type="Proteomes" id="UP000198906"/>
    </source>
</evidence>
<keyword evidence="6" id="KW-0012">Acyltransferase</keyword>
<dbReference type="Gene3D" id="3.30.70.3290">
    <property type="match status" value="1"/>
</dbReference>
<dbReference type="SUPFAM" id="SSF50129">
    <property type="entry name" value="GroES-like"/>
    <property type="match status" value="1"/>
</dbReference>
<dbReference type="InterPro" id="IPR016039">
    <property type="entry name" value="Thiolase-like"/>
</dbReference>
<dbReference type="SMART" id="SM00827">
    <property type="entry name" value="PKS_AT"/>
    <property type="match status" value="1"/>
</dbReference>
<dbReference type="Gene3D" id="1.10.1200.10">
    <property type="entry name" value="ACP-like"/>
    <property type="match status" value="1"/>
</dbReference>
<protein>
    <submittedName>
        <fullName evidence="11">Acyl transferase domain-containing protein</fullName>
    </submittedName>
</protein>
<dbReference type="GO" id="GO:0005886">
    <property type="term" value="C:plasma membrane"/>
    <property type="evidence" value="ECO:0007669"/>
    <property type="project" value="TreeGrafter"/>
</dbReference>
<dbReference type="SUPFAM" id="SSF55048">
    <property type="entry name" value="Probable ACP-binding domain of malonyl-CoA ACP transacylase"/>
    <property type="match status" value="1"/>
</dbReference>
<dbReference type="InterPro" id="IPR013154">
    <property type="entry name" value="ADH-like_N"/>
</dbReference>
<dbReference type="EMBL" id="FMHU01000001">
    <property type="protein sequence ID" value="SCL17020.1"/>
    <property type="molecule type" value="Genomic_DNA"/>
</dbReference>
<name>A0A1C6RIP7_9ACTN</name>
<dbReference type="RefSeq" id="WP_091455440.1">
    <property type="nucleotide sequence ID" value="NZ_FMHU01000001.1"/>
</dbReference>
<dbReference type="InterPro" id="IPR009081">
    <property type="entry name" value="PP-bd_ACP"/>
</dbReference>
<dbReference type="InterPro" id="IPR036736">
    <property type="entry name" value="ACP-like_sf"/>
</dbReference>
<dbReference type="Pfam" id="PF00698">
    <property type="entry name" value="Acyl_transf_1"/>
    <property type="match status" value="1"/>
</dbReference>
<dbReference type="InterPro" id="IPR014031">
    <property type="entry name" value="Ketoacyl_synth_C"/>
</dbReference>
<evidence type="ECO:0000259" key="8">
    <source>
        <dbReference type="PROSITE" id="PS50075"/>
    </source>
</evidence>
<dbReference type="SUPFAM" id="SSF51735">
    <property type="entry name" value="NAD(P)-binding Rossmann-fold domains"/>
    <property type="match status" value="3"/>
</dbReference>
<evidence type="ECO:0000256" key="3">
    <source>
        <dbReference type="ARBA" id="ARBA00022679"/>
    </source>
</evidence>
<keyword evidence="1" id="KW-0596">Phosphopantetheine</keyword>
<dbReference type="InterPro" id="IPR020806">
    <property type="entry name" value="PKS_PP-bd"/>
</dbReference>
<sequence>MVYPMSDQAAAEPIAVIGIGCRLPGGVTDPSSLWQLLEDGRDAIVPVPQERWDIAAHYSPKSQQAGRMNAREGGFLDRVDGFDAAFFGISGRIAEQMDPQQRLLLQVAWEALEDAGVPPSDLAGSRTGVFMGACSQDYGNLQMSAAEIDGAGAHTATGTFMSIVANRLSYTFDLLGPSMTIDTACSSSLVAVHLAVQSLLSGESSLALAGGVNLMLTPQFGIALSQASMLSPQGRSKAFAAAADGYVRGEGAGVVLLKPLSAAQRDGDRVYAVILGSAVNQDGRTQGITVPNSAAQEENFRAALTAAGLAGGEVGYVEAHGTGTPVGDPLEAEALGRVLTDGRAEQTTAYIGSIKTNIGHLEAAAGIAGLLKAVLAVKHRRIPASLHFDAPNPNIDFDRWRIEVPTGSRAWPEHLQRAVASVNSFGFGGTNANVVVSEAPPSRPVPPVPSRGMPAVLTLSARSERALIELAERYIGLLERDAPDLDALSANIALRRSHHPHRVAVLARDSAEAVSKLREFASGNATPGVFTETVRASGRGKIAFLFNGQGPQWFAMGRTLIESSPVFAAKIAECDEIASKYLGWSIWEALRAPDEQSSLVHRTYCLQPTMFAVQVALAELWGSWGVRPDGVVGHSMGEIAAAHVSGGLDLDSALKVICNRARIQDHADPSGGMMFVAMPKAEALELCDRHDELWLSAENSSRACTLSGRLPLLRQLEEELKQQGVFARVLRVNCACHSSDMDPLRAELFADLGEVTGRLTTIDLYSTVTGGPIDGQELSTRYWWRNFRQPVLFEPAIRAMLADGYDTFVELSPHPVLVNSVKEILDDTGDDAVVVSSLARKTDDWETFLSAFATLVSAGCRTDWSRRFSGPVAAMDLPTYPWQEQPYWNESEASQRARVDAQSHPMLRRIDAARPTWEIKWDDHRLSWAREHDVLGSVIVPGAAYVEAALVAAREVAETDCALEYVEFERACVLDPDERQVTRLEIDPEAGTFELHHRPIRKVAWVRAARGRFFSATGLPRETVDLDAIRARSRAVHSALDVYGSFREKGYVYGPAFCGISTLYVGERETLAKVDVPRTVRKSVGDYLFHPAVLDACFQSAILHPREDKPGKLLPFSFLPTQIEQARVYGEVRLPVWCHSVAHKHDAGGLYVDVVVTDDHGVVLATYRGLRGKAVWQAETHEPDQVGSHLYTLNWESAGVTAAALGTRVLRLRPDELVARQNSVLTPFAAYLDPHGSDAAFRAGVRDLCAQYVWQALAAFGVPLAEGARFSLAHCVGLRQGLWQAFERHLGFLVADGVLEAIGDRYEVRRAIVNDPELTWAALCSAHPERIWELLLVRETGGQLHRILTGDVDPLTVLFPEGSGAHIAPIYETSPISRLANATAREAIRSLIEQGDSRRTLRVLEVGAGTGGLTASVLPVLPADRCEYTFTDVSQVFLQSACERFAEFDFLRYQTLDLENDLAAQGFAPASVDIILAANVVHATSDLRATLKRLRALLTPEGVLVLVEATPDNRWLELTFGLTTGWWSFRDLARRPDGPLLSAPEWETALRDSGYHDVLTLTGPDSAVPAEQTVAIGRAPARPDDDATAPNEQAGDWLILASGPDLADELAARIIDRGGRAVVVPQGMGHAEEWDQLLSTVQPTGIIVLLAPGPALAEGTAADIDEAALRSSRTVTDLIQALTRAAPAVWPRLFLVTRGAHAFRNPTPRPTGGCVWGLSLVAGLELPQSRCTVIDLDGDPDAGEADAVYAQLWRQDGEREFALRGGEPFVRRVVPVPLDALHAPLPARELSATTSFRLTTATPGSLDNLAYVACARRTPGAGEVQIRVTATGLNFLDVMLALGQVPTLDSAREHLFGAECSGVVTEVGQGVAGLAIGDPVVAMSSAQGLLAGHVVLDAELVVPRPEALTDEQAAGLPIAFLTASIALDKLARTRPGERVLIHSAAGGTGLAAVQIARMLGAEVLATAGTEEKRALLRALGVQHVFDSRSTGFADGVLAATDGRGVDVVLGASGAGMAARSLSCLAAYGRFVEIGKRDLMGDQKLGLRPFLRNLAYLSLDLRQMIVDRPAEVRTELVRLLDAFAAGALRPLPYRVYDAGQATAAFRQLAGGKNLGKIVIAANHEDLPVTKTRPAGEAFPGTWLITGGLGGVGMSMAESLANGGARHLVLVGRRGVPDDQTAQRIDRLRAGGIEVVVDSVDVTSRDQVKALLDRIADRLPPLRGVLHSVMVLDDALLAGMTEQRLQRVLRPKILGAWHLHELTRDLPLEAFVLFSSATSFVGNVGQANYAAANAFLDHFAAALRAEGRPALAVNWGAVSDAGYVAGNEEVRRLVAETGMGEFSAEQAFEALRSLLGGAPPQMAVLPMDWAAFFRHHGLEPAQRPRYAAVGATTDGRASVTVTASSLRQQIEALTDAELEVALTDRLRSRVISVLGVPPDALDDTMPLMDYLDSLLAVEISSWIQRDVGVKVTIMELMKGPSVRQLVDQLVDQLRRRRGTETAAVVA</sequence>
<keyword evidence="12" id="KW-1185">Reference proteome</keyword>
<dbReference type="SUPFAM" id="SSF53901">
    <property type="entry name" value="Thiolase-like"/>
    <property type="match status" value="1"/>
</dbReference>
<dbReference type="InterPro" id="IPR014043">
    <property type="entry name" value="Acyl_transferase_dom"/>
</dbReference>
<dbReference type="Gene3D" id="3.10.129.110">
    <property type="entry name" value="Polyketide synthase dehydratase"/>
    <property type="match status" value="1"/>
</dbReference>
<dbReference type="GO" id="GO:0006633">
    <property type="term" value="P:fatty acid biosynthetic process"/>
    <property type="evidence" value="ECO:0007669"/>
    <property type="project" value="InterPro"/>
</dbReference>
<dbReference type="PROSITE" id="PS01162">
    <property type="entry name" value="QOR_ZETA_CRYSTAL"/>
    <property type="match status" value="1"/>
</dbReference>
<dbReference type="InterPro" id="IPR020807">
    <property type="entry name" value="PKS_DH"/>
</dbReference>
<dbReference type="GO" id="GO:0004315">
    <property type="term" value="F:3-oxoacyl-[acyl-carrier-protein] synthase activity"/>
    <property type="evidence" value="ECO:0007669"/>
    <property type="project" value="InterPro"/>
</dbReference>
<organism evidence="11 12">
    <name type="scientific">Micromonospora inyonensis</name>
    <dbReference type="NCBI Taxonomy" id="47866"/>
    <lineage>
        <taxon>Bacteria</taxon>
        <taxon>Bacillati</taxon>
        <taxon>Actinomycetota</taxon>
        <taxon>Actinomycetes</taxon>
        <taxon>Micromonosporales</taxon>
        <taxon>Micromonosporaceae</taxon>
        <taxon>Micromonospora</taxon>
    </lineage>
</organism>
<dbReference type="InterPro" id="IPR029063">
    <property type="entry name" value="SAM-dependent_MTases_sf"/>
</dbReference>
<feature type="active site" description="Proton donor; for dehydratase activity" evidence="7">
    <location>
        <position position="1095"/>
    </location>
</feature>
<dbReference type="Pfam" id="PF13602">
    <property type="entry name" value="ADH_zinc_N_2"/>
    <property type="match status" value="1"/>
</dbReference>
<feature type="region of interest" description="N-terminal hotdog fold" evidence="7">
    <location>
        <begin position="897"/>
        <end position="1020"/>
    </location>
</feature>
<keyword evidence="2" id="KW-0597">Phosphoprotein</keyword>
<dbReference type="SMART" id="SM00826">
    <property type="entry name" value="PKS_DH"/>
    <property type="match status" value="1"/>
</dbReference>
<dbReference type="InterPro" id="IPR014030">
    <property type="entry name" value="Ketoacyl_synth_N"/>
</dbReference>
<dbReference type="InterPro" id="IPR049900">
    <property type="entry name" value="PKS_mFAS_DH"/>
</dbReference>
<dbReference type="GO" id="GO:0008270">
    <property type="term" value="F:zinc ion binding"/>
    <property type="evidence" value="ECO:0007669"/>
    <property type="project" value="InterPro"/>
</dbReference>
<dbReference type="Pfam" id="PF21089">
    <property type="entry name" value="PKS_DH_N"/>
    <property type="match status" value="1"/>
</dbReference>
<dbReference type="GO" id="GO:0004312">
    <property type="term" value="F:fatty acid synthase activity"/>
    <property type="evidence" value="ECO:0007669"/>
    <property type="project" value="TreeGrafter"/>
</dbReference>
<dbReference type="InterPro" id="IPR042104">
    <property type="entry name" value="PKS_dehydratase_sf"/>
</dbReference>
<dbReference type="Pfam" id="PF02801">
    <property type="entry name" value="Ketoacyl-synt_C"/>
    <property type="match status" value="1"/>
</dbReference>
<gene>
    <name evidence="11" type="ORF">GA0074694_1860</name>
</gene>
<evidence type="ECO:0000256" key="4">
    <source>
        <dbReference type="ARBA" id="ARBA00022857"/>
    </source>
</evidence>
<dbReference type="SUPFAM" id="SSF53335">
    <property type="entry name" value="S-adenosyl-L-methionine-dependent methyltransferases"/>
    <property type="match status" value="1"/>
</dbReference>
<dbReference type="CDD" id="cd00833">
    <property type="entry name" value="PKS"/>
    <property type="match status" value="1"/>
</dbReference>
<keyword evidence="3 11" id="KW-0808">Transferase</keyword>
<feature type="domain" description="PKS/mFAS DH" evidence="10">
    <location>
        <begin position="897"/>
        <end position="1181"/>
    </location>
</feature>
<dbReference type="InterPro" id="IPR002364">
    <property type="entry name" value="Quin_OxRdtase/zeta-crystal_CS"/>
</dbReference>
<dbReference type="Gene3D" id="3.40.366.10">
    <property type="entry name" value="Malonyl-Coenzyme A Acyl Carrier Protein, domain 2"/>
    <property type="match status" value="1"/>
</dbReference>
<dbReference type="Gene3D" id="3.40.47.10">
    <property type="match status" value="1"/>
</dbReference>
<dbReference type="PROSITE" id="PS52019">
    <property type="entry name" value="PKS_MFAS_DH"/>
    <property type="match status" value="1"/>
</dbReference>
<dbReference type="InterPro" id="IPR016036">
    <property type="entry name" value="Malonyl_transacylase_ACP-bd"/>
</dbReference>
<dbReference type="PROSITE" id="PS50075">
    <property type="entry name" value="CARRIER"/>
    <property type="match status" value="1"/>
</dbReference>
<keyword evidence="4" id="KW-0521">NADP</keyword>
<dbReference type="InterPro" id="IPR049552">
    <property type="entry name" value="PKS_DH_N"/>
</dbReference>
<dbReference type="InterPro" id="IPR018201">
    <property type="entry name" value="Ketoacyl_synth_AS"/>
</dbReference>
<dbReference type="Proteomes" id="UP000198906">
    <property type="component" value="Unassembled WGS sequence"/>
</dbReference>
<evidence type="ECO:0000259" key="9">
    <source>
        <dbReference type="PROSITE" id="PS52004"/>
    </source>
</evidence>
<dbReference type="Pfam" id="PF00550">
    <property type="entry name" value="PP-binding"/>
    <property type="match status" value="1"/>
</dbReference>
<dbReference type="InterPro" id="IPR057326">
    <property type="entry name" value="KR_dom"/>
</dbReference>
<reference evidence="12" key="1">
    <citation type="submission" date="2016-06" db="EMBL/GenBank/DDBJ databases">
        <authorList>
            <person name="Varghese N."/>
        </authorList>
    </citation>
    <scope>NUCLEOTIDE SEQUENCE [LARGE SCALE GENOMIC DNA]</scope>
    <source>
        <strain evidence="12">DSM 46123</strain>
    </source>
</reference>
<dbReference type="PANTHER" id="PTHR43775">
    <property type="entry name" value="FATTY ACID SYNTHASE"/>
    <property type="match status" value="1"/>
</dbReference>
<dbReference type="SMART" id="SM00829">
    <property type="entry name" value="PKS_ER"/>
    <property type="match status" value="1"/>
</dbReference>
<feature type="active site" description="Proton acceptor; for dehydratase activity" evidence="7">
    <location>
        <position position="932"/>
    </location>
</feature>
<keyword evidence="5" id="KW-0511">Multifunctional enzyme</keyword>
<dbReference type="Pfam" id="PF08659">
    <property type="entry name" value="KR"/>
    <property type="match status" value="1"/>
</dbReference>
<dbReference type="GO" id="GO:0071770">
    <property type="term" value="P:DIM/DIP cell wall layer assembly"/>
    <property type="evidence" value="ECO:0007669"/>
    <property type="project" value="TreeGrafter"/>
</dbReference>
<dbReference type="Gene3D" id="3.90.180.10">
    <property type="entry name" value="Medium-chain alcohol dehydrogenases, catalytic domain"/>
    <property type="match status" value="1"/>
</dbReference>
<dbReference type="InterPro" id="IPR001227">
    <property type="entry name" value="Ac_transferase_dom_sf"/>
</dbReference>
<dbReference type="FunFam" id="3.40.366.10:FF:000002">
    <property type="entry name" value="Probable polyketide synthase 2"/>
    <property type="match status" value="1"/>
</dbReference>
<evidence type="ECO:0000256" key="2">
    <source>
        <dbReference type="ARBA" id="ARBA00022553"/>
    </source>
</evidence>
<dbReference type="InterPro" id="IPR013217">
    <property type="entry name" value="Methyltransf_12"/>
</dbReference>
<dbReference type="InterPro" id="IPR049551">
    <property type="entry name" value="PKS_DH_C"/>
</dbReference>
<dbReference type="PANTHER" id="PTHR43775:SF37">
    <property type="entry name" value="SI:DKEY-61P9.11"/>
    <property type="match status" value="1"/>
</dbReference>
<feature type="domain" description="Ketosynthase family 3 (KS3)" evidence="9">
    <location>
        <begin position="11"/>
        <end position="438"/>
    </location>
</feature>
<dbReference type="InterPro" id="IPR020843">
    <property type="entry name" value="ER"/>
</dbReference>
<dbReference type="PROSITE" id="PS52004">
    <property type="entry name" value="KS3_2"/>
    <property type="match status" value="1"/>
</dbReference>
<dbReference type="PROSITE" id="PS00606">
    <property type="entry name" value="KS3_1"/>
    <property type="match status" value="1"/>
</dbReference>
<dbReference type="InterPro" id="IPR016035">
    <property type="entry name" value="Acyl_Trfase/lysoPLipase"/>
</dbReference>
<dbReference type="InterPro" id="IPR013968">
    <property type="entry name" value="PKS_KR"/>
</dbReference>
<dbReference type="Pfam" id="PF08240">
    <property type="entry name" value="ADH_N"/>
    <property type="match status" value="1"/>
</dbReference>
<dbReference type="FunFam" id="3.40.50.720:FF:000209">
    <property type="entry name" value="Polyketide synthase Pks12"/>
    <property type="match status" value="1"/>
</dbReference>
<dbReference type="CDD" id="cd05195">
    <property type="entry name" value="enoyl_red"/>
    <property type="match status" value="1"/>
</dbReference>
<evidence type="ECO:0000256" key="1">
    <source>
        <dbReference type="ARBA" id="ARBA00022450"/>
    </source>
</evidence>
<dbReference type="InterPro" id="IPR036291">
    <property type="entry name" value="NAD(P)-bd_dom_sf"/>
</dbReference>
<dbReference type="Pfam" id="PF08242">
    <property type="entry name" value="Methyltransf_12"/>
    <property type="match status" value="1"/>
</dbReference>
<dbReference type="CDD" id="cd08955">
    <property type="entry name" value="KR_2_FAS_SDR_x"/>
    <property type="match status" value="1"/>
</dbReference>
<dbReference type="Gene3D" id="3.40.50.150">
    <property type="entry name" value="Vaccinia Virus protein VP39"/>
    <property type="match status" value="1"/>
</dbReference>
<evidence type="ECO:0000256" key="7">
    <source>
        <dbReference type="PROSITE-ProRule" id="PRU01363"/>
    </source>
</evidence>
<feature type="domain" description="Carrier" evidence="8">
    <location>
        <begin position="2415"/>
        <end position="2491"/>
    </location>
</feature>
<evidence type="ECO:0000256" key="6">
    <source>
        <dbReference type="ARBA" id="ARBA00023315"/>
    </source>
</evidence>
<evidence type="ECO:0000256" key="5">
    <source>
        <dbReference type="ARBA" id="ARBA00023268"/>
    </source>
</evidence>
<evidence type="ECO:0000259" key="10">
    <source>
        <dbReference type="PROSITE" id="PS52019"/>
    </source>
</evidence>
<dbReference type="Gene3D" id="3.40.50.720">
    <property type="entry name" value="NAD(P)-binding Rossmann-like Domain"/>
    <property type="match status" value="3"/>
</dbReference>
<dbReference type="InterPro" id="IPR032821">
    <property type="entry name" value="PKS_assoc"/>
</dbReference>
<dbReference type="InterPro" id="IPR020841">
    <property type="entry name" value="PKS_Beta-ketoAc_synthase_dom"/>
</dbReference>
<proteinExistence type="predicted"/>
<dbReference type="InterPro" id="IPR011032">
    <property type="entry name" value="GroES-like_sf"/>
</dbReference>
<dbReference type="Pfam" id="PF14765">
    <property type="entry name" value="PS-DH"/>
    <property type="match status" value="1"/>
</dbReference>
<dbReference type="SUPFAM" id="SSF52151">
    <property type="entry name" value="FabD/lysophospholipase-like"/>
    <property type="match status" value="1"/>
</dbReference>
<dbReference type="Pfam" id="PF16197">
    <property type="entry name" value="KAsynt_C_assoc"/>
    <property type="match status" value="1"/>
</dbReference>
<accession>A0A1C6RIP7</accession>
<dbReference type="SMART" id="SM00825">
    <property type="entry name" value="PKS_KS"/>
    <property type="match status" value="1"/>
</dbReference>
<dbReference type="GO" id="GO:0005737">
    <property type="term" value="C:cytoplasm"/>
    <property type="evidence" value="ECO:0007669"/>
    <property type="project" value="TreeGrafter"/>
</dbReference>
<dbReference type="GO" id="GO:0016491">
    <property type="term" value="F:oxidoreductase activity"/>
    <property type="evidence" value="ECO:0007669"/>
    <property type="project" value="InterPro"/>
</dbReference>
<dbReference type="InterPro" id="IPR050091">
    <property type="entry name" value="PKS_NRPS_Biosynth_Enz"/>
</dbReference>
<dbReference type="FunFam" id="3.40.47.10:FF:000019">
    <property type="entry name" value="Polyketide synthase type I"/>
    <property type="match status" value="1"/>
</dbReference>
<dbReference type="GO" id="GO:0031177">
    <property type="term" value="F:phosphopantetheine binding"/>
    <property type="evidence" value="ECO:0007669"/>
    <property type="project" value="InterPro"/>
</dbReference>
<dbReference type="CDD" id="cd02440">
    <property type="entry name" value="AdoMet_MTases"/>
    <property type="match status" value="1"/>
</dbReference>